<feature type="domain" description="B30.2/SPRY" evidence="8">
    <location>
        <begin position="314"/>
        <end position="498"/>
    </location>
</feature>
<organism evidence="9 10">
    <name type="scientific">Neogobius melanostomus</name>
    <name type="common">round goby</name>
    <dbReference type="NCBI Taxonomy" id="47308"/>
    <lineage>
        <taxon>Eukaryota</taxon>
        <taxon>Metazoa</taxon>
        <taxon>Chordata</taxon>
        <taxon>Craniata</taxon>
        <taxon>Vertebrata</taxon>
        <taxon>Euteleostomi</taxon>
        <taxon>Actinopterygii</taxon>
        <taxon>Neopterygii</taxon>
        <taxon>Teleostei</taxon>
        <taxon>Neoteleostei</taxon>
        <taxon>Acanthomorphata</taxon>
        <taxon>Gobiaria</taxon>
        <taxon>Gobiiformes</taxon>
        <taxon>Gobioidei</taxon>
        <taxon>Gobiidae</taxon>
        <taxon>Benthophilinae</taxon>
        <taxon>Neogobiini</taxon>
        <taxon>Neogobius</taxon>
    </lineage>
</organism>
<dbReference type="SMART" id="SM00589">
    <property type="entry name" value="PRY"/>
    <property type="match status" value="1"/>
</dbReference>
<dbReference type="PRINTS" id="PR01407">
    <property type="entry name" value="BUTYPHLNCDUF"/>
</dbReference>
<dbReference type="InterPro" id="IPR043136">
    <property type="entry name" value="B30.2/SPRY_sf"/>
</dbReference>
<feature type="compositionally biased region" description="Polar residues" evidence="6">
    <location>
        <begin position="17"/>
        <end position="31"/>
    </location>
</feature>
<evidence type="ECO:0000256" key="6">
    <source>
        <dbReference type="SAM" id="MobiDB-lite"/>
    </source>
</evidence>
<evidence type="ECO:0008006" key="11">
    <source>
        <dbReference type="Google" id="ProtNLM"/>
    </source>
</evidence>
<proteinExistence type="predicted"/>
<accession>A0A8C6TBB4</accession>
<dbReference type="InterPro" id="IPR003877">
    <property type="entry name" value="SPRY_dom"/>
</dbReference>
<dbReference type="Gene3D" id="2.60.120.920">
    <property type="match status" value="1"/>
</dbReference>
<dbReference type="CDD" id="cd19769">
    <property type="entry name" value="Bbox2_TRIM16-like"/>
    <property type="match status" value="1"/>
</dbReference>
<feature type="domain" description="B box-type" evidence="7">
    <location>
        <begin position="111"/>
        <end position="151"/>
    </location>
</feature>
<dbReference type="PANTHER" id="PTHR25465">
    <property type="entry name" value="B-BOX DOMAIN CONTAINING"/>
    <property type="match status" value="1"/>
</dbReference>
<feature type="region of interest" description="Disordered" evidence="6">
    <location>
        <begin position="1"/>
        <end position="54"/>
    </location>
</feature>
<name>A0A8C6TBB4_9GOBI</name>
<dbReference type="Proteomes" id="UP000694523">
    <property type="component" value="Unplaced"/>
</dbReference>
<dbReference type="InterPro" id="IPR006574">
    <property type="entry name" value="PRY"/>
</dbReference>
<dbReference type="GO" id="GO:0005737">
    <property type="term" value="C:cytoplasm"/>
    <property type="evidence" value="ECO:0007669"/>
    <property type="project" value="UniProtKB-ARBA"/>
</dbReference>
<reference evidence="9" key="1">
    <citation type="submission" date="2025-08" db="UniProtKB">
        <authorList>
            <consortium name="Ensembl"/>
        </authorList>
    </citation>
    <scope>IDENTIFICATION</scope>
</reference>
<keyword evidence="10" id="KW-1185">Reference proteome</keyword>
<dbReference type="CDD" id="cd16040">
    <property type="entry name" value="SPRY_PRY_SNTX"/>
    <property type="match status" value="1"/>
</dbReference>
<dbReference type="PANTHER" id="PTHR25465:SF5">
    <property type="entry name" value="E3 UBIQUITIN_ISG15 LIGASE TRIM25-RELATED"/>
    <property type="match status" value="1"/>
</dbReference>
<dbReference type="Pfam" id="PF00643">
    <property type="entry name" value="zf-B_box"/>
    <property type="match status" value="1"/>
</dbReference>
<dbReference type="Ensembl" id="ENSNMLT00000019680.1">
    <property type="protein sequence ID" value="ENSNMLP00000017493.1"/>
    <property type="gene ID" value="ENSNMLG00000011570.1"/>
</dbReference>
<dbReference type="GO" id="GO:0008270">
    <property type="term" value="F:zinc ion binding"/>
    <property type="evidence" value="ECO:0007669"/>
    <property type="project" value="UniProtKB-KW"/>
</dbReference>
<dbReference type="SUPFAM" id="SSF57845">
    <property type="entry name" value="B-box zinc-binding domain"/>
    <property type="match status" value="1"/>
</dbReference>
<dbReference type="InterPro" id="IPR000315">
    <property type="entry name" value="Znf_B-box"/>
</dbReference>
<keyword evidence="3" id="KW-0862">Zinc</keyword>
<keyword evidence="5" id="KW-0175">Coiled coil</keyword>
<evidence type="ECO:0000256" key="5">
    <source>
        <dbReference type="SAM" id="Coils"/>
    </source>
</evidence>
<dbReference type="AlphaFoldDB" id="A0A8C6TBB4"/>
<sequence>MAQSSLDSALNREASVQLPSVQAELQPQACPSQKHRVGRFSGGAEEERAHSAPADYAAPEDVSCDVCTGRKLKALRSCLQCVASYCERHLQPHHDSAVFQRHQLVAPSHTLQENLCSEHNEVKKMFCRTDQQLLCVVCCMDQHKGHDTVSTAAERAQRQAQLPNRRTLLLQSLQHKETELKRLQQEAQDISRSAQTAVQRSEDSFREMVLLLEKRRSEVEQQIRSEQETHLRRVQELQDQLQQDVTELKRSISELDTLSLTADHNQFILRCPPLSTHTKETEARIQTGPRLDFEDVTRAVSELRDKLQLILTECKPSLTEPITREDFLRYTRDITLDPNTAGTLLSLSDGNRRATFEFISQSYPDHPDRFCVCQVLSREELTGRCYWELERSGTVYAAAAYKDTERNCVFGQNDKSWALYCLGSGYSFYYNNVDLNLSGPVGSRIGVYLDHSAGALSFYSVQDQTMKLLHRVETKFTRPLHAGVSVVGEQMEMSSPQV</sequence>
<evidence type="ECO:0000313" key="9">
    <source>
        <dbReference type="Ensembl" id="ENSNMLP00000017493.1"/>
    </source>
</evidence>
<dbReference type="PROSITE" id="PS50119">
    <property type="entry name" value="ZF_BBOX"/>
    <property type="match status" value="1"/>
</dbReference>
<dbReference type="InterPro" id="IPR001870">
    <property type="entry name" value="B30.2/SPRY"/>
</dbReference>
<evidence type="ECO:0000256" key="4">
    <source>
        <dbReference type="PROSITE-ProRule" id="PRU00024"/>
    </source>
</evidence>
<dbReference type="InterPro" id="IPR051051">
    <property type="entry name" value="E3_ubiq-ligase_TRIM/RNF"/>
</dbReference>
<reference evidence="9" key="2">
    <citation type="submission" date="2025-09" db="UniProtKB">
        <authorList>
            <consortium name="Ensembl"/>
        </authorList>
    </citation>
    <scope>IDENTIFICATION</scope>
</reference>
<feature type="coiled-coil region" evidence="5">
    <location>
        <begin position="166"/>
        <end position="258"/>
    </location>
</feature>
<evidence type="ECO:0000256" key="1">
    <source>
        <dbReference type="ARBA" id="ARBA00022723"/>
    </source>
</evidence>
<evidence type="ECO:0000313" key="10">
    <source>
        <dbReference type="Proteomes" id="UP000694523"/>
    </source>
</evidence>
<evidence type="ECO:0000259" key="8">
    <source>
        <dbReference type="PROSITE" id="PS50188"/>
    </source>
</evidence>
<evidence type="ECO:0000259" key="7">
    <source>
        <dbReference type="PROSITE" id="PS50119"/>
    </source>
</evidence>
<dbReference type="Gene3D" id="3.30.160.60">
    <property type="entry name" value="Classic Zinc Finger"/>
    <property type="match status" value="1"/>
</dbReference>
<dbReference type="SMART" id="SM00449">
    <property type="entry name" value="SPRY"/>
    <property type="match status" value="1"/>
</dbReference>
<dbReference type="SMART" id="SM00336">
    <property type="entry name" value="BBOX"/>
    <property type="match status" value="1"/>
</dbReference>
<dbReference type="InterPro" id="IPR003879">
    <property type="entry name" value="Butyrophylin_SPRY"/>
</dbReference>
<dbReference type="PROSITE" id="PS50188">
    <property type="entry name" value="B302_SPRY"/>
    <property type="match status" value="1"/>
</dbReference>
<evidence type="ECO:0000256" key="3">
    <source>
        <dbReference type="ARBA" id="ARBA00022833"/>
    </source>
</evidence>
<dbReference type="Gene3D" id="4.10.830.40">
    <property type="match status" value="1"/>
</dbReference>
<keyword evidence="2 4" id="KW-0863">Zinc-finger</keyword>
<dbReference type="InterPro" id="IPR058030">
    <property type="entry name" value="TRIM8/14/16/25/29/45/65_CC"/>
</dbReference>
<dbReference type="SUPFAM" id="SSF49899">
    <property type="entry name" value="Concanavalin A-like lectins/glucanases"/>
    <property type="match status" value="1"/>
</dbReference>
<evidence type="ECO:0000256" key="2">
    <source>
        <dbReference type="ARBA" id="ARBA00022771"/>
    </source>
</evidence>
<dbReference type="Pfam" id="PF25600">
    <property type="entry name" value="TRIM_CC"/>
    <property type="match status" value="1"/>
</dbReference>
<dbReference type="InterPro" id="IPR013320">
    <property type="entry name" value="ConA-like_dom_sf"/>
</dbReference>
<protein>
    <recommendedName>
        <fullName evidence="11">Tripartite motif-containing protein 16-like</fullName>
    </recommendedName>
</protein>
<keyword evidence="1" id="KW-0479">Metal-binding</keyword>
<dbReference type="Pfam" id="PF13765">
    <property type="entry name" value="PRY"/>
    <property type="match status" value="1"/>
</dbReference>